<keyword evidence="1" id="KW-0812">Transmembrane</keyword>
<accession>A0ABU9DF69</accession>
<proteinExistence type="predicted"/>
<keyword evidence="1" id="KW-1133">Transmembrane helix</keyword>
<evidence type="ECO:0008006" key="4">
    <source>
        <dbReference type="Google" id="ProtNLM"/>
    </source>
</evidence>
<gene>
    <name evidence="2" type="ORF">WMW72_06275</name>
</gene>
<dbReference type="Proteomes" id="UP001469365">
    <property type="component" value="Unassembled WGS sequence"/>
</dbReference>
<keyword evidence="3" id="KW-1185">Reference proteome</keyword>
<evidence type="ECO:0000256" key="1">
    <source>
        <dbReference type="SAM" id="Phobius"/>
    </source>
</evidence>
<protein>
    <recommendedName>
        <fullName evidence="4">DUF4860 domain-containing protein</fullName>
    </recommendedName>
</protein>
<name>A0ABU9DF69_9BACL</name>
<keyword evidence="1" id="KW-0472">Membrane</keyword>
<sequence>MFPNITDEVMPMQSGDGLIVLLLVVALGTWIYLAVQGKMRKTVENAPPLDWLLQNEEVPEDEATRLLGEHGYRVVAGKRRIPVTIEANGAEKLHSRLFIDYMAEQDGSYYAVKLAKERKPLEHTGSSLRDRLLVYQLLDEHTDGVLYVRLAERQVVLYRFSLQESDSEE</sequence>
<comment type="caution">
    <text evidence="2">The sequence shown here is derived from an EMBL/GenBank/DDBJ whole genome shotgun (WGS) entry which is preliminary data.</text>
</comment>
<evidence type="ECO:0000313" key="2">
    <source>
        <dbReference type="EMBL" id="MEK8127519.1"/>
    </source>
</evidence>
<evidence type="ECO:0000313" key="3">
    <source>
        <dbReference type="Proteomes" id="UP001469365"/>
    </source>
</evidence>
<dbReference type="EMBL" id="JBBPCC010000002">
    <property type="protein sequence ID" value="MEK8127519.1"/>
    <property type="molecule type" value="Genomic_DNA"/>
</dbReference>
<reference evidence="2 3" key="1">
    <citation type="submission" date="2024-04" db="EMBL/GenBank/DDBJ databases">
        <title>draft genome sequnece of Paenibacillus filicis.</title>
        <authorList>
            <person name="Kim D.-U."/>
        </authorList>
    </citation>
    <scope>NUCLEOTIDE SEQUENCE [LARGE SCALE GENOMIC DNA]</scope>
    <source>
        <strain evidence="2 3">KACC14197</strain>
    </source>
</reference>
<organism evidence="2 3">
    <name type="scientific">Paenibacillus filicis</name>
    <dbReference type="NCBI Taxonomy" id="669464"/>
    <lineage>
        <taxon>Bacteria</taxon>
        <taxon>Bacillati</taxon>
        <taxon>Bacillota</taxon>
        <taxon>Bacilli</taxon>
        <taxon>Bacillales</taxon>
        <taxon>Paenibacillaceae</taxon>
        <taxon>Paenibacillus</taxon>
    </lineage>
</organism>
<feature type="transmembrane region" description="Helical" evidence="1">
    <location>
        <begin position="17"/>
        <end position="35"/>
    </location>
</feature>